<dbReference type="PANTHER" id="PTHR30576">
    <property type="entry name" value="COLANIC BIOSYNTHESIS UDP-GLUCOSE LIPID CARRIER TRANSFERASE"/>
    <property type="match status" value="1"/>
</dbReference>
<protein>
    <submittedName>
        <fullName evidence="5">Undecaprenyl-phosphate galactosephosphotransferase</fullName>
        <ecNumber evidence="5">2.7.8.6</ecNumber>
    </submittedName>
</protein>
<evidence type="ECO:0000256" key="2">
    <source>
        <dbReference type="SAM" id="MobiDB-lite"/>
    </source>
</evidence>
<accession>A0A286RKK2</accession>
<keyword evidence="3" id="KW-0812">Transmembrane</keyword>
<keyword evidence="6" id="KW-1185">Reference proteome</keyword>
<keyword evidence="5" id="KW-0808">Transferase</keyword>
<evidence type="ECO:0000256" key="3">
    <source>
        <dbReference type="SAM" id="Phobius"/>
    </source>
</evidence>
<keyword evidence="3" id="KW-0472">Membrane</keyword>
<evidence type="ECO:0000259" key="4">
    <source>
        <dbReference type="Pfam" id="PF02397"/>
    </source>
</evidence>
<proteinExistence type="inferred from homology"/>
<evidence type="ECO:0000313" key="6">
    <source>
        <dbReference type="Proteomes" id="UP000215086"/>
    </source>
</evidence>
<dbReference type="InterPro" id="IPR003362">
    <property type="entry name" value="Bact_transf"/>
</dbReference>
<reference evidence="5 6" key="1">
    <citation type="journal article" name="Front. Microbiol.">
        <title>Sugar Metabolism of the First Thermophilic Planctomycete Thermogutta terrifontis: Comparative Genomic and Transcriptomic Approaches.</title>
        <authorList>
            <person name="Elcheninov A.G."/>
            <person name="Menzel P."/>
            <person name="Gudbergsdottir S.R."/>
            <person name="Slesarev A.I."/>
            <person name="Kadnikov V.V."/>
            <person name="Krogh A."/>
            <person name="Bonch-Osmolovskaya E.A."/>
            <person name="Peng X."/>
            <person name="Kublanov I.V."/>
        </authorList>
    </citation>
    <scope>NUCLEOTIDE SEQUENCE [LARGE SCALE GENOMIC DNA]</scope>
    <source>
        <strain evidence="5 6">R1</strain>
    </source>
</reference>
<dbReference type="Pfam" id="PF02397">
    <property type="entry name" value="Bac_transf"/>
    <property type="match status" value="1"/>
</dbReference>
<feature type="transmembrane region" description="Helical" evidence="3">
    <location>
        <begin position="49"/>
        <end position="74"/>
    </location>
</feature>
<evidence type="ECO:0000256" key="1">
    <source>
        <dbReference type="ARBA" id="ARBA00006464"/>
    </source>
</evidence>
<feature type="region of interest" description="Disordered" evidence="2">
    <location>
        <begin position="270"/>
        <end position="296"/>
    </location>
</feature>
<evidence type="ECO:0000313" key="5">
    <source>
        <dbReference type="EMBL" id="ASV76477.1"/>
    </source>
</evidence>
<feature type="domain" description="Bacterial sugar transferase" evidence="4">
    <location>
        <begin position="52"/>
        <end position="228"/>
    </location>
</feature>
<dbReference type="OrthoDB" id="9766874at2"/>
<dbReference type="KEGG" id="ttf:THTE_3876"/>
<dbReference type="GO" id="GO:0047360">
    <property type="term" value="F:undecaprenyl-phosphate galactose phosphotransferase activity"/>
    <property type="evidence" value="ECO:0007669"/>
    <property type="project" value="UniProtKB-EC"/>
</dbReference>
<dbReference type="EC" id="2.7.8.6" evidence="5"/>
<dbReference type="Proteomes" id="UP000215086">
    <property type="component" value="Chromosome"/>
</dbReference>
<gene>
    <name evidence="5" type="ORF">THTE_3876</name>
</gene>
<dbReference type="EMBL" id="CP018477">
    <property type="protein sequence ID" value="ASV76477.1"/>
    <property type="molecule type" value="Genomic_DNA"/>
</dbReference>
<organism evidence="5 6">
    <name type="scientific">Thermogutta terrifontis</name>
    <dbReference type="NCBI Taxonomy" id="1331910"/>
    <lineage>
        <taxon>Bacteria</taxon>
        <taxon>Pseudomonadati</taxon>
        <taxon>Planctomycetota</taxon>
        <taxon>Planctomycetia</taxon>
        <taxon>Pirellulales</taxon>
        <taxon>Thermoguttaceae</taxon>
        <taxon>Thermogutta</taxon>
    </lineage>
</organism>
<keyword evidence="3" id="KW-1133">Transmembrane helix</keyword>
<name>A0A286RKK2_9BACT</name>
<dbReference type="AlphaFoldDB" id="A0A286RKK2"/>
<sequence>MSVLPRRVTSFPNPGLFADADCSSLSEAPTRPEVPVVRPSAYFRWQPGMAWFLALGIAPIVLPVTGLLVLLVRLTSRGPGLYRQLRVGKNGKVFWIYKIRTMYCDAEKETGPVWTAENDPRVTPVGRVLRRFHLDELPQLFNVLKGEMTLVGPRPERPEFAQVLARAVPGYLQRCAVLPGITGLAQINLPPDSDLDSVRRKLVLDLEYIERGNIWLDARILLCTALKLVGLPGLKIARWLRLTRTVRIPDWMRTEATHVANLPKTYTDAVSHSVSKPHNGHRHAFTSQWTPVRKPR</sequence>
<dbReference type="PANTHER" id="PTHR30576:SF0">
    <property type="entry name" value="UNDECAPRENYL-PHOSPHATE N-ACETYLGALACTOSAMINYL 1-PHOSPHATE TRANSFERASE-RELATED"/>
    <property type="match status" value="1"/>
</dbReference>
<comment type="similarity">
    <text evidence="1">Belongs to the bacterial sugar transferase family.</text>
</comment>